<dbReference type="Gene3D" id="2.60.200.20">
    <property type="match status" value="1"/>
</dbReference>
<feature type="coiled-coil region" evidence="11">
    <location>
        <begin position="747"/>
        <end position="813"/>
    </location>
</feature>
<dbReference type="STRING" id="1051890.A0A3N4LPF0"/>
<dbReference type="Gene3D" id="6.10.250.2520">
    <property type="match status" value="1"/>
</dbReference>
<dbReference type="Pfam" id="PF00225">
    <property type="entry name" value="Kinesin"/>
    <property type="match status" value="1"/>
</dbReference>
<evidence type="ECO:0000256" key="9">
    <source>
        <dbReference type="ARBA" id="ARBA00023212"/>
    </source>
</evidence>
<dbReference type="Pfam" id="PF00169">
    <property type="entry name" value="PH"/>
    <property type="match status" value="1"/>
</dbReference>
<dbReference type="CDD" id="cd01365">
    <property type="entry name" value="KISc_KIF1A_KIF1B"/>
    <property type="match status" value="1"/>
</dbReference>
<dbReference type="InterPro" id="IPR019821">
    <property type="entry name" value="Kinesin_motor_CS"/>
</dbReference>
<dbReference type="InterPro" id="IPR049780">
    <property type="entry name" value="PH_KIFIA_KIFIB"/>
</dbReference>
<name>A0A3N4LPF0_9PEZI</name>
<keyword evidence="7 11" id="KW-0175">Coiled coil</keyword>
<dbReference type="Gene3D" id="3.40.850.10">
    <property type="entry name" value="Kinesin motor domain"/>
    <property type="match status" value="1"/>
</dbReference>
<dbReference type="GO" id="GO:0008574">
    <property type="term" value="F:plus-end-directed microtubule motor activity"/>
    <property type="evidence" value="ECO:0007669"/>
    <property type="project" value="UniProtKB-ARBA"/>
</dbReference>
<dbReference type="SUPFAM" id="SSF50729">
    <property type="entry name" value="PH domain-like"/>
    <property type="match status" value="1"/>
</dbReference>
<dbReference type="GO" id="GO:0005874">
    <property type="term" value="C:microtubule"/>
    <property type="evidence" value="ECO:0007669"/>
    <property type="project" value="UniProtKB-KW"/>
</dbReference>
<evidence type="ECO:0000256" key="10">
    <source>
        <dbReference type="PROSITE-ProRule" id="PRU00283"/>
    </source>
</evidence>
<keyword evidence="6 10" id="KW-0067">ATP-binding</keyword>
<sequence>MAPGGGGNIKVVVRCRPFNSREKERCATCIVKMEGSQTVLTPPPGMMEKGGKGAKAAPEEPKIFNFDRSYWSFDRNDPHYAGQDNLFQDLGGPLLDNAFEGYNNCIFAYGQTGSGKSYSMMGYGEEHGVIPKICQHMFERIKNLQTKDLHTKCTVEVSYLEIYNERVRDLLNPSTKGNLKVREHPSLGPYVEDLAKLVVGSFQEIEHLMDEGNKARTVAATNMNATSSRSHAVFTLILSQKRHDIETGFDTEKVSRISLVDLAGSERANSTGATGARLKEGAEINRSLSTLGRVIAALAELSSAKGKKAKPQVPYRDSVLTWLLKDSLGGNSMTAMIAAISPADINWDETLSTLRYADSAKRIKNHAVVNEDPNAKMIRELKEELEQLRAKLSGGAGSLPEENYAPDVPLEKQIVTITAPDGTVKKVSKAEIAEQLQSSEKLLTEIKTTWEERLEKTQQIHKEREQALEELGISIEKGSVGISTPKKIPHLVNLSDDPLLAECLVYNIKPGTTTVGNQDTSNAAQIRLNGSKILGEHCRFENHDDVVTLIPSEGAAVMVNGLRIEEPRRLRTGYRIILGDFHIFRFNHPQEARAERDRLRQSVTASQLGSPDARHHHHSSSQDVVMERAETDADSSRPDSPAPVPSNARDIDWSFARREAAGAWLGDTKIATLSDDELDNLLEEMQRQKAIRKGRPDSRLESICDDDIESVMSYPVREKYMSTATLDDMSLDTILTMPGTPQQGGVEERMRLIKEEMQSQLEQQKVEFQEKLKAAAEAHVEIEEIKAEKQKMQEELQRAKEEFESRLEEITHQPRKKKVDILTEGEQKLAKEVVNHWKKRRFVHMAEAILQNAATLKEAQIMSNEMEKQVVFQFTIVDEGHERLSNYDLVLNGIESGDDEFLDITPKPCVGIRVMDFMNGVVHLWSLQKLQTRVRQMRQIYQYLDRPEYLQHFRLDDPFSEPILPQYSLIGDADVPLTAVFESRIQDFTLDVTSPFTSSVIGIVKLSLKPSEIISTHASTLKFNVEIHGLVGFAEREGTNVHAQLFIPGISDESGATTTQMVSGFDEGPVKFESVHNMGIPLNNPPRDATLRVSMFAKITIMHLEKLISWDDMRDHTHSPQRRKKSARIPETEFYIEERHDVFARVQVLELAETGEYLPVEVLQQNDVDPGAFQLHQGLQRRIQISLTHSSGDALQWRNISDVKVSSIRLLDPRGKTPVMSTDKKITLHPSQDPTIQVNPDGTSSVTVIAQWDSSLHNSLLLDRTTAPNYRVQMSVGWNVTSERVSEPIVFSIDTALQIQPRIVRSPSKLMQYWTNVRIVHAVVGLFVLVIRPAAARRAGDLWRMNTLQRYVKGEEYLGGWTPRGISLVRDYLAARKRKIRIAEVENAKGFLSSCPIINRQSVNGNRVKNTQEICQHGSSQEASAPEGSIPKDGVPAEDAPEGAAEGSSLEGSHSEVPESYEQQILKKYLSLWSSWKDPSEAILVQQNCEPPQNGACFAEQTDAEPPRLIADVRHVPRSDTILKAGYLLIPDESNKYWQKRYFELRRPYMHVYSVPEGEQVMAINLSNCRIDHQPQVQKILRRANVFAVYTPLNTYLFAARNEREMIEWIMKLDQFYFGTPSRSDTPDTVAPKAGPI</sequence>
<gene>
    <name evidence="15" type="ORF">L211DRAFT_784535</name>
</gene>
<comment type="subcellular location">
    <subcellularLocation>
        <location evidence="1">Cytoplasm</location>
        <location evidence="1">Cytoskeleton</location>
    </subcellularLocation>
</comment>
<dbReference type="InterPro" id="IPR022140">
    <property type="entry name" value="Kinesin-like_KIF1-typ"/>
</dbReference>
<accession>A0A3N4LPF0</accession>
<dbReference type="Pfam" id="PF12473">
    <property type="entry name" value="DUF3694"/>
    <property type="match status" value="1"/>
</dbReference>
<dbReference type="FunFam" id="3.40.850.10:FF:000047">
    <property type="entry name" value="Kinesin family protein"/>
    <property type="match status" value="1"/>
</dbReference>
<evidence type="ECO:0000256" key="11">
    <source>
        <dbReference type="SAM" id="Coils"/>
    </source>
</evidence>
<evidence type="ECO:0000256" key="7">
    <source>
        <dbReference type="ARBA" id="ARBA00023054"/>
    </source>
</evidence>
<dbReference type="GO" id="GO:0047496">
    <property type="term" value="P:vesicle transport along microtubule"/>
    <property type="evidence" value="ECO:0007669"/>
    <property type="project" value="UniProtKB-ARBA"/>
</dbReference>
<keyword evidence="9" id="KW-0206">Cytoskeleton</keyword>
<dbReference type="InterPro" id="IPR036961">
    <property type="entry name" value="Kinesin_motor_dom_sf"/>
</dbReference>
<evidence type="ECO:0000259" key="13">
    <source>
        <dbReference type="PROSITE" id="PS50003"/>
    </source>
</evidence>
<dbReference type="Proteomes" id="UP000267821">
    <property type="component" value="Unassembled WGS sequence"/>
</dbReference>
<dbReference type="SUPFAM" id="SSF52540">
    <property type="entry name" value="P-loop containing nucleoside triphosphate hydrolases"/>
    <property type="match status" value="1"/>
</dbReference>
<dbReference type="PROSITE" id="PS50067">
    <property type="entry name" value="KINESIN_MOTOR_2"/>
    <property type="match status" value="1"/>
</dbReference>
<evidence type="ECO:0000256" key="1">
    <source>
        <dbReference type="ARBA" id="ARBA00004245"/>
    </source>
</evidence>
<dbReference type="FunFam" id="2.60.200.20:FF:000021">
    <property type="entry name" value="Kinesin family protein"/>
    <property type="match status" value="1"/>
</dbReference>
<evidence type="ECO:0000259" key="14">
    <source>
        <dbReference type="PROSITE" id="PS50067"/>
    </source>
</evidence>
<dbReference type="InterPro" id="IPR011993">
    <property type="entry name" value="PH-like_dom_sf"/>
</dbReference>
<keyword evidence="3" id="KW-0963">Cytoplasm</keyword>
<dbReference type="PROSITE" id="PS50003">
    <property type="entry name" value="PH_DOMAIN"/>
    <property type="match status" value="1"/>
</dbReference>
<keyword evidence="4" id="KW-0493">Microtubule</keyword>
<feature type="region of interest" description="Disordered" evidence="12">
    <location>
        <begin position="595"/>
        <end position="649"/>
    </location>
</feature>
<dbReference type="InterPro" id="IPR022164">
    <property type="entry name" value="Kinesin-like"/>
</dbReference>
<dbReference type="CDD" id="cd01233">
    <property type="entry name" value="PH_KIFIA_KIFIB"/>
    <property type="match status" value="1"/>
</dbReference>
<feature type="region of interest" description="Disordered" evidence="12">
    <location>
        <begin position="1415"/>
        <end position="1457"/>
    </location>
</feature>
<feature type="domain" description="PH" evidence="13">
    <location>
        <begin position="1521"/>
        <end position="1618"/>
    </location>
</feature>
<dbReference type="Gene3D" id="2.30.29.30">
    <property type="entry name" value="Pleckstrin-homology domain (PH domain)/Phosphotyrosine-binding domain (PTB)"/>
    <property type="match status" value="1"/>
</dbReference>
<evidence type="ECO:0000256" key="4">
    <source>
        <dbReference type="ARBA" id="ARBA00022701"/>
    </source>
</evidence>
<dbReference type="InterPro" id="IPR032405">
    <property type="entry name" value="Kinesin_assoc"/>
</dbReference>
<evidence type="ECO:0000256" key="6">
    <source>
        <dbReference type="ARBA" id="ARBA00022840"/>
    </source>
</evidence>
<reference evidence="15 16" key="1">
    <citation type="journal article" date="2018" name="Nat. Ecol. Evol.">
        <title>Pezizomycetes genomes reveal the molecular basis of ectomycorrhizal truffle lifestyle.</title>
        <authorList>
            <person name="Murat C."/>
            <person name="Payen T."/>
            <person name="Noel B."/>
            <person name="Kuo A."/>
            <person name="Morin E."/>
            <person name="Chen J."/>
            <person name="Kohler A."/>
            <person name="Krizsan K."/>
            <person name="Balestrini R."/>
            <person name="Da Silva C."/>
            <person name="Montanini B."/>
            <person name="Hainaut M."/>
            <person name="Levati E."/>
            <person name="Barry K.W."/>
            <person name="Belfiori B."/>
            <person name="Cichocki N."/>
            <person name="Clum A."/>
            <person name="Dockter R.B."/>
            <person name="Fauchery L."/>
            <person name="Guy J."/>
            <person name="Iotti M."/>
            <person name="Le Tacon F."/>
            <person name="Lindquist E.A."/>
            <person name="Lipzen A."/>
            <person name="Malagnac F."/>
            <person name="Mello A."/>
            <person name="Molinier V."/>
            <person name="Miyauchi S."/>
            <person name="Poulain J."/>
            <person name="Riccioni C."/>
            <person name="Rubini A."/>
            <person name="Sitrit Y."/>
            <person name="Splivallo R."/>
            <person name="Traeger S."/>
            <person name="Wang M."/>
            <person name="Zifcakova L."/>
            <person name="Wipf D."/>
            <person name="Zambonelli A."/>
            <person name="Paolocci F."/>
            <person name="Nowrousian M."/>
            <person name="Ottonello S."/>
            <person name="Baldrian P."/>
            <person name="Spatafora J.W."/>
            <person name="Henrissat B."/>
            <person name="Nagy L.G."/>
            <person name="Aury J.M."/>
            <person name="Wincker P."/>
            <person name="Grigoriev I.V."/>
            <person name="Bonfante P."/>
            <person name="Martin F.M."/>
        </authorList>
    </citation>
    <scope>NUCLEOTIDE SEQUENCE [LARGE SCALE GENOMIC DNA]</scope>
    <source>
        <strain evidence="15 16">ATCC MYA-4762</strain>
    </source>
</reference>
<dbReference type="InterPro" id="IPR000253">
    <property type="entry name" value="FHA_dom"/>
</dbReference>
<dbReference type="InterPro" id="IPR001752">
    <property type="entry name" value="Kinesin_motor_dom"/>
</dbReference>
<keyword evidence="16" id="KW-1185">Reference proteome</keyword>
<dbReference type="Pfam" id="PF00498">
    <property type="entry name" value="FHA"/>
    <property type="match status" value="1"/>
</dbReference>
<dbReference type="Pfam" id="PF16183">
    <property type="entry name" value="Kinesin_assoc"/>
    <property type="match status" value="1"/>
</dbReference>
<dbReference type="SMART" id="SM00240">
    <property type="entry name" value="FHA"/>
    <property type="match status" value="1"/>
</dbReference>
<feature type="binding site" evidence="10">
    <location>
        <begin position="110"/>
        <end position="117"/>
    </location>
    <ligand>
        <name>ATP</name>
        <dbReference type="ChEBI" id="CHEBI:30616"/>
    </ligand>
</feature>
<dbReference type="Pfam" id="PF12423">
    <property type="entry name" value="KIF1B"/>
    <property type="match status" value="1"/>
</dbReference>
<feature type="domain" description="Kinesin motor" evidence="14">
    <location>
        <begin position="8"/>
        <end position="363"/>
    </location>
</feature>
<dbReference type="GO" id="GO:0008017">
    <property type="term" value="F:microtubule binding"/>
    <property type="evidence" value="ECO:0007669"/>
    <property type="project" value="InterPro"/>
</dbReference>
<dbReference type="OrthoDB" id="3176171at2759"/>
<dbReference type="SUPFAM" id="SSF49879">
    <property type="entry name" value="SMAD/FHA domain"/>
    <property type="match status" value="1"/>
</dbReference>
<evidence type="ECO:0000313" key="15">
    <source>
        <dbReference type="EMBL" id="RPB24783.1"/>
    </source>
</evidence>
<organism evidence="15 16">
    <name type="scientific">Terfezia boudieri ATCC MYA-4762</name>
    <dbReference type="NCBI Taxonomy" id="1051890"/>
    <lineage>
        <taxon>Eukaryota</taxon>
        <taxon>Fungi</taxon>
        <taxon>Dikarya</taxon>
        <taxon>Ascomycota</taxon>
        <taxon>Pezizomycotina</taxon>
        <taxon>Pezizomycetes</taxon>
        <taxon>Pezizales</taxon>
        <taxon>Pezizaceae</taxon>
        <taxon>Terfezia</taxon>
    </lineage>
</organism>
<dbReference type="InterPro" id="IPR027417">
    <property type="entry name" value="P-loop_NTPase"/>
</dbReference>
<dbReference type="SMART" id="SM00233">
    <property type="entry name" value="PH"/>
    <property type="match status" value="1"/>
</dbReference>
<dbReference type="CDD" id="cd22705">
    <property type="entry name" value="FHA_KIF1"/>
    <property type="match status" value="1"/>
</dbReference>
<evidence type="ECO:0000256" key="8">
    <source>
        <dbReference type="ARBA" id="ARBA00023175"/>
    </source>
</evidence>
<evidence type="ECO:0000256" key="3">
    <source>
        <dbReference type="ARBA" id="ARBA00022490"/>
    </source>
</evidence>
<keyword evidence="2" id="KW-0813">Transport</keyword>
<keyword evidence="5 10" id="KW-0547">Nucleotide-binding</keyword>
<dbReference type="GO" id="GO:0005524">
    <property type="term" value="F:ATP binding"/>
    <property type="evidence" value="ECO:0007669"/>
    <property type="project" value="UniProtKB-UniRule"/>
</dbReference>
<dbReference type="SMART" id="SM00129">
    <property type="entry name" value="KISc"/>
    <property type="match status" value="1"/>
</dbReference>
<keyword evidence="8 10" id="KW-0505">Motor protein</keyword>
<dbReference type="PANTHER" id="PTHR47117">
    <property type="entry name" value="STAR-RELATED LIPID TRANSFER PROTEIN 9"/>
    <property type="match status" value="1"/>
</dbReference>
<evidence type="ECO:0000256" key="12">
    <source>
        <dbReference type="SAM" id="MobiDB-lite"/>
    </source>
</evidence>
<dbReference type="InParanoid" id="A0A3N4LPF0"/>
<evidence type="ECO:0000256" key="5">
    <source>
        <dbReference type="ARBA" id="ARBA00022741"/>
    </source>
</evidence>
<protein>
    <submittedName>
        <fullName evidence="15">Kinesin-domain-containing protein</fullName>
    </submittedName>
</protein>
<comment type="similarity">
    <text evidence="10">Belongs to the TRAFAC class myosin-kinesin ATPase superfamily. Kinesin family.</text>
</comment>
<dbReference type="PRINTS" id="PR00380">
    <property type="entry name" value="KINESINHEAVY"/>
</dbReference>
<dbReference type="InterPro" id="IPR001849">
    <property type="entry name" value="PH_domain"/>
</dbReference>
<evidence type="ECO:0000313" key="16">
    <source>
        <dbReference type="Proteomes" id="UP000267821"/>
    </source>
</evidence>
<feature type="compositionally biased region" description="Basic and acidic residues" evidence="12">
    <location>
        <begin position="625"/>
        <end position="637"/>
    </location>
</feature>
<dbReference type="InterPro" id="IPR008984">
    <property type="entry name" value="SMAD_FHA_dom_sf"/>
</dbReference>
<proteinExistence type="inferred from homology"/>
<dbReference type="GO" id="GO:0005546">
    <property type="term" value="F:phosphatidylinositol-4,5-bisphosphate binding"/>
    <property type="evidence" value="ECO:0007669"/>
    <property type="project" value="UniProtKB-ARBA"/>
</dbReference>
<dbReference type="PROSITE" id="PS00411">
    <property type="entry name" value="KINESIN_MOTOR_1"/>
    <property type="match status" value="1"/>
</dbReference>
<evidence type="ECO:0000256" key="2">
    <source>
        <dbReference type="ARBA" id="ARBA00022448"/>
    </source>
</evidence>
<dbReference type="EMBL" id="ML121540">
    <property type="protein sequence ID" value="RPB24783.1"/>
    <property type="molecule type" value="Genomic_DNA"/>
</dbReference>